<dbReference type="SUPFAM" id="SSF88697">
    <property type="entry name" value="PUA domain-like"/>
    <property type="match status" value="1"/>
</dbReference>
<dbReference type="AlphaFoldDB" id="A0A9J5WLW9"/>
<dbReference type="PANTHER" id="PTHR46732">
    <property type="entry name" value="ATP-DEPENDENT PROTEASE LA (LON) DOMAIN PROTEIN"/>
    <property type="match status" value="1"/>
</dbReference>
<evidence type="ECO:0000313" key="2">
    <source>
        <dbReference type="EMBL" id="KAG5576024.1"/>
    </source>
</evidence>
<dbReference type="InterPro" id="IPR003111">
    <property type="entry name" value="Lon_prtase_N"/>
</dbReference>
<comment type="caution">
    <text evidence="2">The sequence shown here is derived from an EMBL/GenBank/DDBJ whole genome shotgun (WGS) entry which is preliminary data.</text>
</comment>
<gene>
    <name evidence="2" type="ORF">H5410_056158</name>
</gene>
<sequence length="306" mass="34022">MMNVSLSFCQPSTLCTSKRQLLPSTSTPILFSFSHSHKKRRRFVTCASSSELPLLPFPIDQVLVPSETKTLHLYEARYLALLEESLFKKNKFFVHFVLDPIAINDTSGEASFAARYGCLVAIEKVEQLEIGALVSIRGIGRVKILKFQQVRTRHGSYANRAEPYLTGAVIPLLDNIPHSDTELSSKVLKIKEALHSLNSLEIKLKAPQEALLQTLTANSLRWSENTPALDCDNSFIPPLAELVSFSALQPVSGSSESELLKLQKKKLRAMDIKDTLDRLEDSIGYVQDNISLVVAKLAIQSLDSQL</sequence>
<evidence type="ECO:0000259" key="1">
    <source>
        <dbReference type="PROSITE" id="PS51787"/>
    </source>
</evidence>
<dbReference type="OrthoDB" id="3919at2759"/>
<dbReference type="PANTHER" id="PTHR46732:SF5">
    <property type="entry name" value="ATP-DEPENDENT PROTEASE LA (LON) DOMAIN PROTEIN"/>
    <property type="match status" value="1"/>
</dbReference>
<dbReference type="Proteomes" id="UP000824120">
    <property type="component" value="Chromosome 11"/>
</dbReference>
<dbReference type="EMBL" id="JACXVP010000011">
    <property type="protein sequence ID" value="KAG5576024.1"/>
    <property type="molecule type" value="Genomic_DNA"/>
</dbReference>
<protein>
    <recommendedName>
        <fullName evidence="1">Lon N-terminal domain-containing protein</fullName>
    </recommendedName>
</protein>
<reference evidence="2 3" key="1">
    <citation type="submission" date="2020-09" db="EMBL/GenBank/DDBJ databases">
        <title>De no assembly of potato wild relative species, Solanum commersonii.</title>
        <authorList>
            <person name="Cho K."/>
        </authorList>
    </citation>
    <scope>NUCLEOTIDE SEQUENCE [LARGE SCALE GENOMIC DNA]</scope>
    <source>
        <strain evidence="2">LZ3.2</strain>
        <tissue evidence="2">Leaf</tissue>
    </source>
</reference>
<keyword evidence="3" id="KW-1185">Reference proteome</keyword>
<dbReference type="PROSITE" id="PS51787">
    <property type="entry name" value="LON_N"/>
    <property type="match status" value="1"/>
</dbReference>
<dbReference type="InterPro" id="IPR015947">
    <property type="entry name" value="PUA-like_sf"/>
</dbReference>
<dbReference type="Pfam" id="PF02190">
    <property type="entry name" value="LON_substr_bdg"/>
    <property type="match status" value="1"/>
</dbReference>
<feature type="domain" description="Lon N-terminal" evidence="1">
    <location>
        <begin position="52"/>
        <end position="290"/>
    </location>
</feature>
<dbReference type="InterPro" id="IPR046336">
    <property type="entry name" value="Lon_prtase_N_sf"/>
</dbReference>
<accession>A0A9J5WLW9</accession>
<evidence type="ECO:0000313" key="3">
    <source>
        <dbReference type="Proteomes" id="UP000824120"/>
    </source>
</evidence>
<name>A0A9J5WLW9_SOLCO</name>
<organism evidence="2 3">
    <name type="scientific">Solanum commersonii</name>
    <name type="common">Commerson's wild potato</name>
    <name type="synonym">Commerson's nightshade</name>
    <dbReference type="NCBI Taxonomy" id="4109"/>
    <lineage>
        <taxon>Eukaryota</taxon>
        <taxon>Viridiplantae</taxon>
        <taxon>Streptophyta</taxon>
        <taxon>Embryophyta</taxon>
        <taxon>Tracheophyta</taxon>
        <taxon>Spermatophyta</taxon>
        <taxon>Magnoliopsida</taxon>
        <taxon>eudicotyledons</taxon>
        <taxon>Gunneridae</taxon>
        <taxon>Pentapetalae</taxon>
        <taxon>asterids</taxon>
        <taxon>lamiids</taxon>
        <taxon>Solanales</taxon>
        <taxon>Solanaceae</taxon>
        <taxon>Solanoideae</taxon>
        <taxon>Solaneae</taxon>
        <taxon>Solanum</taxon>
    </lineage>
</organism>
<dbReference type="Gene3D" id="2.30.130.40">
    <property type="entry name" value="LON domain-like"/>
    <property type="match status" value="1"/>
</dbReference>
<proteinExistence type="predicted"/>